<evidence type="ECO:0008006" key="3">
    <source>
        <dbReference type="Google" id="ProtNLM"/>
    </source>
</evidence>
<dbReference type="RefSeq" id="WP_023271821.1">
    <property type="nucleotide sequence ID" value="NZ_KI530712.1"/>
</dbReference>
<organism evidence="1 2">
    <name type="scientific">Acinetobacter nectaris CIP 110549</name>
    <dbReference type="NCBI Taxonomy" id="1392540"/>
    <lineage>
        <taxon>Bacteria</taxon>
        <taxon>Pseudomonadati</taxon>
        <taxon>Pseudomonadota</taxon>
        <taxon>Gammaproteobacteria</taxon>
        <taxon>Moraxellales</taxon>
        <taxon>Moraxellaceae</taxon>
        <taxon>Acinetobacter</taxon>
    </lineage>
</organism>
<accession>V2TGI7</accession>
<comment type="caution">
    <text evidence="1">The sequence shown here is derived from an EMBL/GenBank/DDBJ whole genome shotgun (WGS) entry which is preliminary data.</text>
</comment>
<gene>
    <name evidence="1" type="ORF">P256_00217</name>
</gene>
<dbReference type="eggNOG" id="COG1192">
    <property type="taxonomic scope" value="Bacteria"/>
</dbReference>
<dbReference type="PATRIC" id="fig|1392540.3.peg.213"/>
<sequence>MALNIVTSDQAVQVNSIIAYIYADPGLGKTSIGFTAKNAISFDFDKGVHRAGELRRGAVVQVQKWTDVSNLTAQDLASFNTVVIDTVGAMLETIKSHLQANSKNCQSDGTLKLKAQGLANNLFKQFIANLISFGKDIVFIAHASEDTNGEQIIYRPDLGGKNRNELYRMADIMGYLTTVKTNDGKDARLLNFSPSHHGKNSGALGEGTGEVWIPDLKSSPTFLADLIQQAKDHINTLTPEQIAAQKAFADWQNWQQSCDEAQHAGDINDLTASLEALSKEKEGHMYYQNMRTYLLSTAKNKLKCSYNKEHNKWMNPPEFIAISNEQRDELQDILHQKNMDVQTFCENMGIDSLIAIPSERFNDVKQQLLSEAA</sequence>
<dbReference type="STRING" id="1392540.P256_00217"/>
<dbReference type="Pfam" id="PF13479">
    <property type="entry name" value="AAA_24"/>
    <property type="match status" value="1"/>
</dbReference>
<keyword evidence="2" id="KW-1185">Reference proteome</keyword>
<evidence type="ECO:0000313" key="1">
    <source>
        <dbReference type="EMBL" id="ESK41228.1"/>
    </source>
</evidence>
<dbReference type="AlphaFoldDB" id="V2TGI7"/>
<dbReference type="Proteomes" id="UP000023785">
    <property type="component" value="Unassembled WGS sequence"/>
</dbReference>
<dbReference type="OrthoDB" id="7824074at2"/>
<evidence type="ECO:0000313" key="2">
    <source>
        <dbReference type="Proteomes" id="UP000023785"/>
    </source>
</evidence>
<proteinExistence type="predicted"/>
<protein>
    <recommendedName>
        <fullName evidence="3">Phage nucleotide-binding protein</fullName>
    </recommendedName>
</protein>
<dbReference type="EMBL" id="AYER01000001">
    <property type="protein sequence ID" value="ESK41228.1"/>
    <property type="molecule type" value="Genomic_DNA"/>
</dbReference>
<name>V2TGI7_9GAMM</name>
<dbReference type="HOGENOM" id="CLU_060253_1_0_6"/>
<reference evidence="1 2" key="1">
    <citation type="submission" date="2013-10" db="EMBL/GenBank/DDBJ databases">
        <title>The Genome Sequence of Acinetobacter nectaris CIP 110549.</title>
        <authorList>
            <consortium name="The Broad Institute Genomics Platform"/>
            <consortium name="The Broad Institute Genome Sequencing Center for Infectious Disease"/>
            <person name="Cerqueira G."/>
            <person name="Feldgarden M."/>
            <person name="Courvalin P."/>
            <person name="Grillot-Courvalin C."/>
            <person name="Clermont D."/>
            <person name="Rocha E."/>
            <person name="Yoon E.-J."/>
            <person name="Nemec A."/>
            <person name="Young S.K."/>
            <person name="Zeng Q."/>
            <person name="Gargeya S."/>
            <person name="Fitzgerald M."/>
            <person name="Abouelleil A."/>
            <person name="Alvarado L."/>
            <person name="Berlin A.M."/>
            <person name="Chapman S.B."/>
            <person name="Gainer-Dewar J."/>
            <person name="Goldberg J."/>
            <person name="Gnerre S."/>
            <person name="Griggs A."/>
            <person name="Gujja S."/>
            <person name="Hansen M."/>
            <person name="Howarth C."/>
            <person name="Imamovic A."/>
            <person name="Ireland A."/>
            <person name="Larimer J."/>
            <person name="McCowan C."/>
            <person name="Murphy C."/>
            <person name="Pearson M."/>
            <person name="Poon T.W."/>
            <person name="Priest M."/>
            <person name="Roberts A."/>
            <person name="Saif S."/>
            <person name="Shea T."/>
            <person name="Sykes S."/>
            <person name="Wortman J."/>
            <person name="Nusbaum C."/>
            <person name="Birren B."/>
        </authorList>
    </citation>
    <scope>NUCLEOTIDE SEQUENCE [LARGE SCALE GENOMIC DNA]</scope>
    <source>
        <strain evidence="1 2">CIP 110549</strain>
    </source>
</reference>